<reference evidence="2" key="1">
    <citation type="submission" date="2021-05" db="EMBL/GenBank/DDBJ databases">
        <authorList>
            <person name="Alioto T."/>
            <person name="Alioto T."/>
            <person name="Gomez Garrido J."/>
        </authorList>
    </citation>
    <scope>NUCLEOTIDE SEQUENCE</scope>
</reference>
<feature type="compositionally biased region" description="Basic and acidic residues" evidence="1">
    <location>
        <begin position="72"/>
        <end position="83"/>
    </location>
</feature>
<dbReference type="AlphaFoldDB" id="A0A8D8ACV5"/>
<organism evidence="2">
    <name type="scientific">Culex pipiens</name>
    <name type="common">House mosquito</name>
    <dbReference type="NCBI Taxonomy" id="7175"/>
    <lineage>
        <taxon>Eukaryota</taxon>
        <taxon>Metazoa</taxon>
        <taxon>Ecdysozoa</taxon>
        <taxon>Arthropoda</taxon>
        <taxon>Hexapoda</taxon>
        <taxon>Insecta</taxon>
        <taxon>Pterygota</taxon>
        <taxon>Neoptera</taxon>
        <taxon>Endopterygota</taxon>
        <taxon>Diptera</taxon>
        <taxon>Nematocera</taxon>
        <taxon>Culicoidea</taxon>
        <taxon>Culicidae</taxon>
        <taxon>Culicinae</taxon>
        <taxon>Culicini</taxon>
        <taxon>Culex</taxon>
        <taxon>Culex</taxon>
    </lineage>
</organism>
<sequence>MRDLWPWLQRNHKTHRTSKNSQRRAPLHVPGLFQELQNQTTAERAQPSVHSAGGARRDQVPLLRVVVQQLPRDAEPHGREPPRHRGNQVRILRFELQKRCAARRPRNQPSKSVFH</sequence>
<feature type="compositionally biased region" description="Basic residues" evidence="1">
    <location>
        <begin position="10"/>
        <end position="26"/>
    </location>
</feature>
<feature type="compositionally biased region" description="Low complexity" evidence="1">
    <location>
        <begin position="60"/>
        <end position="71"/>
    </location>
</feature>
<evidence type="ECO:0000313" key="2">
    <source>
        <dbReference type="EMBL" id="CAG6453400.1"/>
    </source>
</evidence>
<name>A0A8D8ACV5_CULPI</name>
<proteinExistence type="predicted"/>
<dbReference type="EMBL" id="HBUE01022744">
    <property type="protein sequence ID" value="CAG6453400.1"/>
    <property type="molecule type" value="Transcribed_RNA"/>
</dbReference>
<protein>
    <submittedName>
        <fullName evidence="2">(northern house mosquito) hypothetical protein</fullName>
    </submittedName>
</protein>
<evidence type="ECO:0000256" key="1">
    <source>
        <dbReference type="SAM" id="MobiDB-lite"/>
    </source>
</evidence>
<feature type="region of interest" description="Disordered" evidence="1">
    <location>
        <begin position="1"/>
        <end position="90"/>
    </location>
</feature>
<accession>A0A8D8ACV5</accession>